<keyword evidence="2" id="KW-1185">Reference proteome</keyword>
<dbReference type="SMART" id="SM00894">
    <property type="entry name" value="Excalibur"/>
    <property type="match status" value="1"/>
</dbReference>
<dbReference type="AlphaFoldDB" id="A0A7I7XUH2"/>
<name>A0A7I7XUH2_9MYCO</name>
<organism evidence="1 2">
    <name type="scientific">Mycolicibacterium confluentis</name>
    <dbReference type="NCBI Taxonomy" id="28047"/>
    <lineage>
        <taxon>Bacteria</taxon>
        <taxon>Bacillati</taxon>
        <taxon>Actinomycetota</taxon>
        <taxon>Actinomycetes</taxon>
        <taxon>Mycobacteriales</taxon>
        <taxon>Mycobacteriaceae</taxon>
        <taxon>Mycolicibacterium</taxon>
    </lineage>
</organism>
<evidence type="ECO:0000313" key="1">
    <source>
        <dbReference type="EMBL" id="BBZ32723.1"/>
    </source>
</evidence>
<dbReference type="EMBL" id="AP022612">
    <property type="protein sequence ID" value="BBZ32723.1"/>
    <property type="molecule type" value="Genomic_DNA"/>
</dbReference>
<reference evidence="1" key="1">
    <citation type="journal article" date="2019" name="Emerg. Microbes Infect.">
        <title>Comprehensive subspecies identification of 175 nontuberculous mycobacteria species based on 7547 genomic profiles.</title>
        <authorList>
            <person name="Matsumoto Y."/>
            <person name="Kinjo T."/>
            <person name="Motooka D."/>
            <person name="Nabeya D."/>
            <person name="Jung N."/>
            <person name="Uechi K."/>
            <person name="Horii T."/>
            <person name="Iida T."/>
            <person name="Fujita J."/>
            <person name="Nakamura S."/>
        </authorList>
    </citation>
    <scope>NUCLEOTIDE SEQUENCE [LARGE SCALE GENOMIC DNA]</scope>
    <source>
        <strain evidence="1">JCM 13671</strain>
    </source>
</reference>
<sequence length="59" mass="6046">MIAATLVLAALAGAPSATAEAPFRNCTEAKQAGHYNIPQGSDYYWSGGDRDGDGIACEA</sequence>
<proteinExistence type="predicted"/>
<reference evidence="1" key="2">
    <citation type="submission" date="2020-02" db="EMBL/GenBank/DDBJ databases">
        <authorList>
            <person name="Matsumoto Y."/>
            <person name="Motooka D."/>
            <person name="Nakamura S."/>
        </authorList>
    </citation>
    <scope>NUCLEOTIDE SEQUENCE</scope>
    <source>
        <strain evidence="1">JCM 13671</strain>
    </source>
</reference>
<dbReference type="Proteomes" id="UP000466931">
    <property type="component" value="Chromosome"/>
</dbReference>
<protein>
    <submittedName>
        <fullName evidence="1">Uncharacterized protein</fullName>
    </submittedName>
</protein>
<dbReference type="OrthoDB" id="4337778at2"/>
<evidence type="ECO:0000313" key="2">
    <source>
        <dbReference type="Proteomes" id="UP000466931"/>
    </source>
</evidence>
<dbReference type="Pfam" id="PF05901">
    <property type="entry name" value="Excalibur"/>
    <property type="match status" value="1"/>
</dbReference>
<accession>A0A7I7XUH2</accession>
<gene>
    <name evidence="1" type="ORF">MCNF_13280</name>
</gene>
<dbReference type="InterPro" id="IPR008613">
    <property type="entry name" value="Excalibur_Ca-bd_domain"/>
</dbReference>